<dbReference type="PANTHER" id="PTHR42912">
    <property type="entry name" value="METHYLTRANSFERASE"/>
    <property type="match status" value="1"/>
</dbReference>
<evidence type="ECO:0000313" key="2">
    <source>
        <dbReference type="EMBL" id="MCQ1948529.1"/>
    </source>
</evidence>
<dbReference type="Gene3D" id="3.40.50.150">
    <property type="entry name" value="Vaccinia Virus protein VP39"/>
    <property type="match status" value="1"/>
</dbReference>
<dbReference type="InterPro" id="IPR041698">
    <property type="entry name" value="Methyltransf_25"/>
</dbReference>
<keyword evidence="3" id="KW-1185">Reference proteome</keyword>
<dbReference type="GO" id="GO:0032259">
    <property type="term" value="P:methylation"/>
    <property type="evidence" value="ECO:0007669"/>
    <property type="project" value="UniProtKB-KW"/>
</dbReference>
<feature type="domain" description="Methyltransferase" evidence="1">
    <location>
        <begin position="59"/>
        <end position="150"/>
    </location>
</feature>
<comment type="caution">
    <text evidence="2">The sequence shown here is derived from an EMBL/GenBank/DDBJ whole genome shotgun (WGS) entry which is preliminary data.</text>
</comment>
<dbReference type="Pfam" id="PF13649">
    <property type="entry name" value="Methyltransf_25"/>
    <property type="match status" value="1"/>
</dbReference>
<dbReference type="InterPro" id="IPR029063">
    <property type="entry name" value="SAM-dependent_MTases_sf"/>
</dbReference>
<dbReference type="InterPro" id="IPR050508">
    <property type="entry name" value="Methyltransf_Superfamily"/>
</dbReference>
<dbReference type="GO" id="GO:0008168">
    <property type="term" value="F:methyltransferase activity"/>
    <property type="evidence" value="ECO:0007669"/>
    <property type="project" value="UniProtKB-KW"/>
</dbReference>
<dbReference type="SUPFAM" id="SSF53335">
    <property type="entry name" value="S-adenosyl-L-methionine-dependent methyltransferases"/>
    <property type="match status" value="1"/>
</dbReference>
<name>A0ABT1NLF5_9MICC</name>
<dbReference type="CDD" id="cd02440">
    <property type="entry name" value="AdoMet_MTases"/>
    <property type="match status" value="1"/>
</dbReference>
<organism evidence="2 3">
    <name type="scientific">Arthrobacter jinronghuae</name>
    <dbReference type="NCBI Taxonomy" id="2964609"/>
    <lineage>
        <taxon>Bacteria</taxon>
        <taxon>Bacillati</taxon>
        <taxon>Actinomycetota</taxon>
        <taxon>Actinomycetes</taxon>
        <taxon>Micrococcales</taxon>
        <taxon>Micrococcaceae</taxon>
        <taxon>Arthrobacter</taxon>
    </lineage>
</organism>
<keyword evidence="2" id="KW-0808">Transferase</keyword>
<accession>A0ABT1NLF5</accession>
<evidence type="ECO:0000259" key="1">
    <source>
        <dbReference type="Pfam" id="PF13649"/>
    </source>
</evidence>
<dbReference type="RefSeq" id="WP_255864485.1">
    <property type="nucleotide sequence ID" value="NZ_CP104263.1"/>
</dbReference>
<keyword evidence="2" id="KW-0489">Methyltransferase</keyword>
<gene>
    <name evidence="2" type="ORF">NNX28_01135</name>
</gene>
<sequence>MNDGGLLGVPGAVARAYDAVARAYAELIPTPGGAGGPEDELDLAVVRRFAFSLPAGAAVLDAGCGAGRMISYLDALVPVAIQGCDISEGMVRQARKAHPRRRFEIAAISSLPYADGSFHGVLAWYSIIHTPAAALPEVFAEFRRILRPGGRLLLGFHAGLGPRRITKAYGQEMELTAYLHDIPKTAAVLEGAGFQIYESLNRPPTAGEGHAQGFISAQCP</sequence>
<dbReference type="EMBL" id="JANFLP010000001">
    <property type="protein sequence ID" value="MCQ1948529.1"/>
    <property type="molecule type" value="Genomic_DNA"/>
</dbReference>
<proteinExistence type="predicted"/>
<protein>
    <submittedName>
        <fullName evidence="2">Class I SAM-dependent methyltransferase</fullName>
    </submittedName>
</protein>
<dbReference type="Proteomes" id="UP001206924">
    <property type="component" value="Unassembled WGS sequence"/>
</dbReference>
<reference evidence="2 3" key="1">
    <citation type="submission" date="2022-07" db="EMBL/GenBank/DDBJ databases">
        <title>Novel species in genus Arthrobacter.</title>
        <authorList>
            <person name="Liu Y."/>
        </authorList>
    </citation>
    <scope>NUCLEOTIDE SEQUENCE [LARGE SCALE GENOMIC DNA]</scope>
    <source>
        <strain evidence="3">zg-Y859</strain>
    </source>
</reference>
<evidence type="ECO:0000313" key="3">
    <source>
        <dbReference type="Proteomes" id="UP001206924"/>
    </source>
</evidence>